<dbReference type="PANTHER" id="PTHR14396">
    <property type="entry name" value="CLASPIN"/>
    <property type="match status" value="1"/>
</dbReference>
<proteinExistence type="predicted"/>
<dbReference type="EnsemblMetazoa" id="GPAI012600-RA">
    <property type="protein sequence ID" value="GPAI012600-PA"/>
    <property type="gene ID" value="GPAI012600"/>
</dbReference>
<dbReference type="AlphaFoldDB" id="A0A1A9ZF07"/>
<feature type="compositionally biased region" description="Polar residues" evidence="4">
    <location>
        <begin position="63"/>
        <end position="72"/>
    </location>
</feature>
<keyword evidence="2" id="KW-0597">Phosphoprotein</keyword>
<name>A0A1A9ZF07_GLOPL</name>
<accession>A0A1A9ZF07</accession>
<evidence type="ECO:0000256" key="4">
    <source>
        <dbReference type="SAM" id="MobiDB-lite"/>
    </source>
</evidence>
<evidence type="ECO:0000256" key="3">
    <source>
        <dbReference type="ARBA" id="ARBA00023242"/>
    </source>
</evidence>
<dbReference type="GO" id="GO:0007095">
    <property type="term" value="P:mitotic G2 DNA damage checkpoint signaling"/>
    <property type="evidence" value="ECO:0007669"/>
    <property type="project" value="TreeGrafter"/>
</dbReference>
<feature type="compositionally biased region" description="Acidic residues" evidence="4">
    <location>
        <begin position="607"/>
        <end position="629"/>
    </location>
</feature>
<evidence type="ECO:0008006" key="7">
    <source>
        <dbReference type="Google" id="ProtNLM"/>
    </source>
</evidence>
<feature type="region of interest" description="Disordered" evidence="4">
    <location>
        <begin position="899"/>
        <end position="921"/>
    </location>
</feature>
<feature type="region of interest" description="Disordered" evidence="4">
    <location>
        <begin position="1"/>
        <end position="82"/>
    </location>
</feature>
<evidence type="ECO:0000313" key="6">
    <source>
        <dbReference type="Proteomes" id="UP000092445"/>
    </source>
</evidence>
<dbReference type="GO" id="GO:0010997">
    <property type="term" value="F:anaphase-promoting complex binding"/>
    <property type="evidence" value="ECO:0007669"/>
    <property type="project" value="TreeGrafter"/>
</dbReference>
<reference evidence="6" key="1">
    <citation type="submission" date="2014-03" db="EMBL/GenBank/DDBJ databases">
        <authorList>
            <person name="Aksoy S."/>
            <person name="Warren W."/>
            <person name="Wilson R.K."/>
        </authorList>
    </citation>
    <scope>NUCLEOTIDE SEQUENCE [LARGE SCALE GENOMIC DNA]</scope>
    <source>
        <strain evidence="6">IAEA</strain>
    </source>
</reference>
<protein>
    <recommendedName>
        <fullName evidence="7">Claspin</fullName>
    </recommendedName>
</protein>
<dbReference type="GO" id="GO:0005634">
    <property type="term" value="C:nucleus"/>
    <property type="evidence" value="ECO:0007669"/>
    <property type="project" value="UniProtKB-SubCell"/>
</dbReference>
<feature type="compositionally biased region" description="Acidic residues" evidence="4">
    <location>
        <begin position="843"/>
        <end position="863"/>
    </location>
</feature>
<feature type="region of interest" description="Disordered" evidence="4">
    <location>
        <begin position="998"/>
        <end position="1017"/>
    </location>
</feature>
<feature type="region of interest" description="Disordered" evidence="4">
    <location>
        <begin position="151"/>
        <end position="219"/>
    </location>
</feature>
<feature type="region of interest" description="Disordered" evidence="4">
    <location>
        <begin position="802"/>
        <end position="863"/>
    </location>
</feature>
<keyword evidence="3" id="KW-0539">Nucleus</keyword>
<evidence type="ECO:0000256" key="1">
    <source>
        <dbReference type="ARBA" id="ARBA00004123"/>
    </source>
</evidence>
<comment type="subcellular location">
    <subcellularLocation>
        <location evidence="1">Nucleus</location>
    </subcellularLocation>
</comment>
<evidence type="ECO:0000313" key="5">
    <source>
        <dbReference type="EnsemblMetazoa" id="GPAI012600-PA"/>
    </source>
</evidence>
<dbReference type="PANTHER" id="PTHR14396:SF10">
    <property type="entry name" value="CLASPIN"/>
    <property type="match status" value="1"/>
</dbReference>
<dbReference type="InterPro" id="IPR024146">
    <property type="entry name" value="Claspin"/>
</dbReference>
<feature type="compositionally biased region" description="Basic residues" evidence="4">
    <location>
        <begin position="823"/>
        <end position="839"/>
    </location>
</feature>
<feature type="compositionally biased region" description="Basic and acidic residues" evidence="4">
    <location>
        <begin position="188"/>
        <end position="205"/>
    </location>
</feature>
<dbReference type="GO" id="GO:0033314">
    <property type="term" value="P:mitotic DNA replication checkpoint signaling"/>
    <property type="evidence" value="ECO:0007669"/>
    <property type="project" value="TreeGrafter"/>
</dbReference>
<evidence type="ECO:0000256" key="2">
    <source>
        <dbReference type="ARBA" id="ARBA00022553"/>
    </source>
</evidence>
<keyword evidence="6" id="KW-1185">Reference proteome</keyword>
<feature type="region of interest" description="Disordered" evidence="4">
    <location>
        <begin position="607"/>
        <end position="636"/>
    </location>
</feature>
<dbReference type="VEuPathDB" id="VectorBase:GPAI012600"/>
<reference evidence="5" key="2">
    <citation type="submission" date="2020-05" db="UniProtKB">
        <authorList>
            <consortium name="EnsemblMetazoa"/>
        </authorList>
    </citation>
    <scope>IDENTIFICATION</scope>
    <source>
        <strain evidence="5">IAEA</strain>
    </source>
</reference>
<dbReference type="Proteomes" id="UP000092445">
    <property type="component" value="Unassembled WGS sequence"/>
</dbReference>
<dbReference type="STRING" id="7398.A0A1A9ZF07"/>
<feature type="compositionally biased region" description="Acidic residues" evidence="4">
    <location>
        <begin position="805"/>
        <end position="815"/>
    </location>
</feature>
<feature type="compositionally biased region" description="Polar residues" evidence="4">
    <location>
        <begin position="1"/>
        <end position="21"/>
    </location>
</feature>
<sequence>MDELANDTQHQSNEIPGNTSMDEQKMDGKEKSLEEDILGSENLRMSDSDDEFEKITYRKDGPLNTTVSNDVNSPVDRDNENREKLLTKKQEKENIINEINVLKRVHNKKVMRLIDSDTEDEESTIQWGLKNDEMEIQKILPKKALLLVDTDTEEESLKSSQPPNSDDSNSEVSRYNIKNIKKHNKTVKSREQENTEKSDSDDVKQKYSGLIDSDSDSDNRILEFGENHIESEVHIYDNAESKNKKGSKTGTSYKRENVMRASAKKALDEMQAIQSEQQRLQRETHVSIPYHKPKKRTLEEFLKRRTIVKPQLTNVENSPVAALVQAKSLKMTTEELEEYAKLMEERAKEACEFFKSESENESEFVHNSGVLDKLPTMQEQLDKQVEIKSSTKGVADGKAYNTQEILNNEIDILEKPKDNPTTVHRSEEILSEICDENLLGKSPAKVVITEVIELPKLDMNTIHVSPAKLESLVKPATFHNVKELLEKQHLPRNPSLSGDPSKLINLETGDLIEKQPNGVENLMQRLMSTVKVHKAKTLERCNILAFENDKLEVTSVNVNIHGDETSIKKEPKPGAAYFELKKKLKEIIKKKRLEELCKKQEEEKMEYEESSIDTEEEDCGDFENENETDEFSKDEGKEKKEILADIDVTEELEIEKEDQIDEFEERKMDKIQEEETFDLERKNHAANSLADSSGHNDDLEVNRDDIDFLKTQPLSKSPLALRTQTGKEGLLTICSGSFDSTQPTTSALISQIPLVQNNVDHMNEDELLQLCSGRFDGGSETQKLQNEENNSQLSHKSVCNNILSSDEDNDDEEEEPVKLSRGNPRKKKLTKRINKKKAKLGFSDDEEEEEIKEDPGSDLEEEIDATEPEAEAFIDYDSEENEILVHLTKDDRVQEAEKFFENEAELSESDWGSADEDEENDLDKYDIELGDEDEFDKEKLRDELGKIHARKMLDDDIKEVRKFQEMFLEDEENDGVGRQRQFKWRNMENGLTLEDMQRAEIDRDDNGNNSDDPNEHEWRKIRYEREQFLKDKGLKLDSQDASTNLAQPKLPAIVTVSPHCKKLQIINAKKSSAYAETNAKTSSPFLISKGVNLITMNRKAARGSFLVRDKETLNKLAGLNKGKSGTGNVGDIDGGTAAISVNTAKAKNFVFATLTEEEHESLKRKADNLLNSSNENGVNYMKKPKFEPRRDKCFIDQLL</sequence>
<feature type="compositionally biased region" description="Acidic residues" evidence="4">
    <location>
        <begin position="902"/>
        <end position="921"/>
    </location>
</feature>
<organism evidence="5 6">
    <name type="scientific">Glossina pallidipes</name>
    <name type="common">Tsetse fly</name>
    <dbReference type="NCBI Taxonomy" id="7398"/>
    <lineage>
        <taxon>Eukaryota</taxon>
        <taxon>Metazoa</taxon>
        <taxon>Ecdysozoa</taxon>
        <taxon>Arthropoda</taxon>
        <taxon>Hexapoda</taxon>
        <taxon>Insecta</taxon>
        <taxon>Pterygota</taxon>
        <taxon>Neoptera</taxon>
        <taxon>Endopterygota</taxon>
        <taxon>Diptera</taxon>
        <taxon>Brachycera</taxon>
        <taxon>Muscomorpha</taxon>
        <taxon>Hippoboscoidea</taxon>
        <taxon>Glossinidae</taxon>
        <taxon>Glossina</taxon>
    </lineage>
</organism>
<feature type="compositionally biased region" description="Basic and acidic residues" evidence="4">
    <location>
        <begin position="22"/>
        <end position="34"/>
    </location>
</feature>